<sequence length="276" mass="29824">MENMGDIPDQQINDSTVATPVSTGLKIEPEGSADIGADSTSQLAVTTHSDTDYQQVNSVDAVSSPEAEQLEPSIDEINRSTNAIAVTVASMIDSTEYRSQMGEMTYQTLNGRMSPSYSPNSYATLTPLQPLPPISTVSDKFNQIQTTCGNGFTLMNNGLGTVMDINAMNTYRYDPKMMSMNLSPASMASMGNTTMNMMTTNGYNQAMSPYSYSVNVSVSQNGLPSPKSEHRSPVLSPNTLASYDYRNLGAQPATITFPESDDVLSEWIACQFNSDT</sequence>
<dbReference type="AlphaFoldDB" id="A0A8B6CUF6"/>
<name>A0A8B6CUF6_MYTGA</name>
<keyword evidence="3" id="KW-1185">Reference proteome</keyword>
<accession>A0A8B6CUF6</accession>
<dbReference type="OrthoDB" id="10068888at2759"/>
<evidence type="ECO:0000256" key="1">
    <source>
        <dbReference type="SAM" id="MobiDB-lite"/>
    </source>
</evidence>
<dbReference type="Proteomes" id="UP000596742">
    <property type="component" value="Unassembled WGS sequence"/>
</dbReference>
<protein>
    <submittedName>
        <fullName evidence="2">Uncharacterized protein</fullName>
    </submittedName>
</protein>
<gene>
    <name evidence="2" type="ORF">MGAL_10B080933</name>
</gene>
<reference evidence="2" key="1">
    <citation type="submission" date="2018-11" db="EMBL/GenBank/DDBJ databases">
        <authorList>
            <person name="Alioto T."/>
            <person name="Alioto T."/>
        </authorList>
    </citation>
    <scope>NUCLEOTIDE SEQUENCE</scope>
</reference>
<evidence type="ECO:0000313" key="2">
    <source>
        <dbReference type="EMBL" id="VDI10050.1"/>
    </source>
</evidence>
<feature type="compositionally biased region" description="Polar residues" evidence="1">
    <location>
        <begin position="10"/>
        <end position="22"/>
    </location>
</feature>
<comment type="caution">
    <text evidence="2">The sequence shown here is derived from an EMBL/GenBank/DDBJ whole genome shotgun (WGS) entry which is preliminary data.</text>
</comment>
<proteinExistence type="predicted"/>
<dbReference type="EMBL" id="UYJE01002362">
    <property type="protein sequence ID" value="VDI10050.1"/>
    <property type="molecule type" value="Genomic_DNA"/>
</dbReference>
<feature type="region of interest" description="Disordered" evidence="1">
    <location>
        <begin position="1"/>
        <end position="37"/>
    </location>
</feature>
<evidence type="ECO:0000313" key="3">
    <source>
        <dbReference type="Proteomes" id="UP000596742"/>
    </source>
</evidence>
<organism evidence="2 3">
    <name type="scientific">Mytilus galloprovincialis</name>
    <name type="common">Mediterranean mussel</name>
    <dbReference type="NCBI Taxonomy" id="29158"/>
    <lineage>
        <taxon>Eukaryota</taxon>
        <taxon>Metazoa</taxon>
        <taxon>Spiralia</taxon>
        <taxon>Lophotrochozoa</taxon>
        <taxon>Mollusca</taxon>
        <taxon>Bivalvia</taxon>
        <taxon>Autobranchia</taxon>
        <taxon>Pteriomorphia</taxon>
        <taxon>Mytilida</taxon>
        <taxon>Mytiloidea</taxon>
        <taxon>Mytilidae</taxon>
        <taxon>Mytilinae</taxon>
        <taxon>Mytilus</taxon>
    </lineage>
</organism>